<dbReference type="AlphaFoldDB" id="A0A392U1J1"/>
<organism evidence="1 2">
    <name type="scientific">Trifolium medium</name>
    <dbReference type="NCBI Taxonomy" id="97028"/>
    <lineage>
        <taxon>Eukaryota</taxon>
        <taxon>Viridiplantae</taxon>
        <taxon>Streptophyta</taxon>
        <taxon>Embryophyta</taxon>
        <taxon>Tracheophyta</taxon>
        <taxon>Spermatophyta</taxon>
        <taxon>Magnoliopsida</taxon>
        <taxon>eudicotyledons</taxon>
        <taxon>Gunneridae</taxon>
        <taxon>Pentapetalae</taxon>
        <taxon>rosids</taxon>
        <taxon>fabids</taxon>
        <taxon>Fabales</taxon>
        <taxon>Fabaceae</taxon>
        <taxon>Papilionoideae</taxon>
        <taxon>50 kb inversion clade</taxon>
        <taxon>NPAAA clade</taxon>
        <taxon>Hologalegina</taxon>
        <taxon>IRL clade</taxon>
        <taxon>Trifolieae</taxon>
        <taxon>Trifolium</taxon>
    </lineage>
</organism>
<keyword evidence="2" id="KW-1185">Reference proteome</keyword>
<proteinExistence type="predicted"/>
<accession>A0A392U1J1</accession>
<sequence>NLLSHGLAAIQRSNKILPSKLWFLRGVDDLEALEVGLELNVDV</sequence>
<name>A0A392U1J1_9FABA</name>
<feature type="non-terminal residue" evidence="1">
    <location>
        <position position="1"/>
    </location>
</feature>
<evidence type="ECO:0000313" key="1">
    <source>
        <dbReference type="EMBL" id="MCI66266.1"/>
    </source>
</evidence>
<comment type="caution">
    <text evidence="1">The sequence shown here is derived from an EMBL/GenBank/DDBJ whole genome shotgun (WGS) entry which is preliminary data.</text>
</comment>
<protein>
    <submittedName>
        <fullName evidence="1">Uncharacterized protein</fullName>
    </submittedName>
</protein>
<evidence type="ECO:0000313" key="2">
    <source>
        <dbReference type="Proteomes" id="UP000265520"/>
    </source>
</evidence>
<dbReference type="Proteomes" id="UP000265520">
    <property type="component" value="Unassembled WGS sequence"/>
</dbReference>
<dbReference type="EMBL" id="LXQA010692255">
    <property type="protein sequence ID" value="MCI66266.1"/>
    <property type="molecule type" value="Genomic_DNA"/>
</dbReference>
<reference evidence="1 2" key="1">
    <citation type="journal article" date="2018" name="Front. Plant Sci.">
        <title>Red Clover (Trifolium pratense) and Zigzag Clover (T. medium) - A Picture of Genomic Similarities and Differences.</title>
        <authorList>
            <person name="Dluhosova J."/>
            <person name="Istvanek J."/>
            <person name="Nedelnik J."/>
            <person name="Repkova J."/>
        </authorList>
    </citation>
    <scope>NUCLEOTIDE SEQUENCE [LARGE SCALE GENOMIC DNA]</scope>
    <source>
        <strain evidence="2">cv. 10/8</strain>
        <tissue evidence="1">Leaf</tissue>
    </source>
</reference>